<keyword evidence="2" id="KW-1133">Transmembrane helix</keyword>
<evidence type="ECO:0000313" key="5">
    <source>
        <dbReference type="EMBL" id="MDQ0152527.1"/>
    </source>
</evidence>
<feature type="transmembrane region" description="Helical" evidence="2">
    <location>
        <begin position="393"/>
        <end position="414"/>
    </location>
</feature>
<dbReference type="Gene3D" id="3.10.310.50">
    <property type="match status" value="1"/>
</dbReference>
<evidence type="ECO:0000259" key="4">
    <source>
        <dbReference type="Pfam" id="PF04536"/>
    </source>
</evidence>
<comment type="caution">
    <text evidence="5">The sequence shown here is derived from an EMBL/GenBank/DDBJ whole genome shotgun (WGS) entry which is preliminary data.</text>
</comment>
<reference evidence="5" key="1">
    <citation type="submission" date="2023-07" db="EMBL/GenBank/DDBJ databases">
        <title>Genomic Encyclopedia of Type Strains, Phase IV (KMG-IV): sequencing the most valuable type-strain genomes for metagenomic binning, comparative biology and taxonomic classification.</title>
        <authorList>
            <person name="Goeker M."/>
        </authorList>
    </citation>
    <scope>NUCLEOTIDE SEQUENCE</scope>
    <source>
        <strain evidence="5">DSM 19659</strain>
    </source>
</reference>
<feature type="compositionally biased region" description="Basic and acidic residues" evidence="1">
    <location>
        <begin position="441"/>
        <end position="453"/>
    </location>
</feature>
<gene>
    <name evidence="5" type="ORF">J2S20_001219</name>
</gene>
<protein>
    <submittedName>
        <fullName evidence="5">Membrane protein YgcG</fullName>
    </submittedName>
</protein>
<dbReference type="Proteomes" id="UP001241537">
    <property type="component" value="Unassembled WGS sequence"/>
</dbReference>
<feature type="domain" description="TPM" evidence="4">
    <location>
        <begin position="247"/>
        <end position="371"/>
    </location>
</feature>
<dbReference type="EMBL" id="JAUSTO010000006">
    <property type="protein sequence ID" value="MDQ0152527.1"/>
    <property type="molecule type" value="Genomic_DNA"/>
</dbReference>
<dbReference type="Pfam" id="PF04536">
    <property type="entry name" value="TPM_phosphatase"/>
    <property type="match status" value="1"/>
</dbReference>
<organism evidence="5 6">
    <name type="scientific">Moryella indoligenes</name>
    <dbReference type="NCBI Taxonomy" id="371674"/>
    <lineage>
        <taxon>Bacteria</taxon>
        <taxon>Bacillati</taxon>
        <taxon>Bacillota</taxon>
        <taxon>Clostridia</taxon>
        <taxon>Lachnospirales</taxon>
        <taxon>Lachnospiraceae</taxon>
        <taxon>Moryella</taxon>
    </lineage>
</organism>
<name>A0AAE3VAG9_9FIRM</name>
<feature type="signal peptide" evidence="3">
    <location>
        <begin position="1"/>
        <end position="24"/>
    </location>
</feature>
<evidence type="ECO:0000256" key="1">
    <source>
        <dbReference type="SAM" id="MobiDB-lite"/>
    </source>
</evidence>
<evidence type="ECO:0000313" key="6">
    <source>
        <dbReference type="Proteomes" id="UP001241537"/>
    </source>
</evidence>
<dbReference type="InterPro" id="IPR007621">
    <property type="entry name" value="TPM_dom"/>
</dbReference>
<keyword evidence="3" id="KW-0732">Signal</keyword>
<dbReference type="RefSeq" id="WP_106611770.1">
    <property type="nucleotide sequence ID" value="NZ_JAUSTO010000006.1"/>
</dbReference>
<keyword evidence="2" id="KW-0812">Transmembrane</keyword>
<feature type="compositionally biased region" description="Low complexity" evidence="1">
    <location>
        <begin position="458"/>
        <end position="483"/>
    </location>
</feature>
<evidence type="ECO:0000256" key="3">
    <source>
        <dbReference type="SAM" id="SignalP"/>
    </source>
</evidence>
<dbReference type="AlphaFoldDB" id="A0AAE3VAG9"/>
<evidence type="ECO:0000256" key="2">
    <source>
        <dbReference type="SAM" id="Phobius"/>
    </source>
</evidence>
<proteinExistence type="predicted"/>
<accession>A0AAE3VAG9</accession>
<feature type="region of interest" description="Disordered" evidence="1">
    <location>
        <begin position="441"/>
        <end position="483"/>
    </location>
</feature>
<sequence length="483" mass="53385">MKKILSSFSMLFLFLLMLSFPAFAAEGDGALLYRAVHCEKDGTEYSCEGEYLRLDISGEGEICFNGEISPIQWRAEGDALYVVDAEGYELVAAYLSDGSVSGIYGGYSYVYVPESPDVSSETVPPADSTEESGEEDALCLAVLRAESCMENGTEYSCTGEYVVLNAGGSGMVVYDHCAYPISWDYDSETDALSFEDNAGNSFEGEMTEEGVFGRFHGYDYSFGYYDSAPIMRLMPERWGEGLPLLLDEAEILTAEQRKELSEKLEKIAEDYHCNVYIITMKDMSDYSESKSIETVSEELRVGYDLGCGADRDCLCLVLSMAQRDYDLCAFGEFAHRSFNDFGKEQLAKKFKEHFKEDDWYGGLKDYVEESGKYLKLSAEGKPVSIGTMPLTKLLGALISLLLGLLVSILAALWLRKKMISVSKESMAEQYLDMTGSEITHRSDRYTHTTENRVYDPPSSSGSSGSSSGSSRSSSGHSHSSGKF</sequence>
<feature type="chain" id="PRO_5041923234" evidence="3">
    <location>
        <begin position="25"/>
        <end position="483"/>
    </location>
</feature>
<keyword evidence="2" id="KW-0472">Membrane</keyword>
<keyword evidence="6" id="KW-1185">Reference proteome</keyword>